<keyword evidence="3" id="KW-1185">Reference proteome</keyword>
<feature type="domain" description="Siphovirus-type tail component C-terminal" evidence="1">
    <location>
        <begin position="179"/>
        <end position="281"/>
    </location>
</feature>
<accession>A0A8J3FVI7</accession>
<organism evidence="2 3">
    <name type="scientific">Longimycelium tulufanense</name>
    <dbReference type="NCBI Taxonomy" id="907463"/>
    <lineage>
        <taxon>Bacteria</taxon>
        <taxon>Bacillati</taxon>
        <taxon>Actinomycetota</taxon>
        <taxon>Actinomycetes</taxon>
        <taxon>Pseudonocardiales</taxon>
        <taxon>Pseudonocardiaceae</taxon>
        <taxon>Longimycelium</taxon>
    </lineage>
</organism>
<evidence type="ECO:0000259" key="1">
    <source>
        <dbReference type="Pfam" id="PF22768"/>
    </source>
</evidence>
<evidence type="ECO:0000313" key="3">
    <source>
        <dbReference type="Proteomes" id="UP000637578"/>
    </source>
</evidence>
<sequence length="284" mass="30766">MAETVIWIDPDGATTTLEVNWSTRARFAPPIAFEEEGVPEQPGSRLRAVRHATREFVLPLWISDSSESALRTTLRDLVKAMDPARGDGTIRVTAPGGDQREIVCRYAGGLELDEILGDTSGPLVQRTPVVFRAFDPYWRATSDTVDTYTTGTTATFFPFFPIRLSSSEVFADPTVNNVGDVEAWPVWTITGPGSNVNLKRFTGGETKTLTLSTTLGAGETAEIDTRPGKKTVTKGDGTNLFGSLSSSSVLWPLLAGDNPIRVEMTGSTSDSSVKLAFRPRYLTA</sequence>
<proteinExistence type="predicted"/>
<dbReference type="RefSeq" id="WP_189059568.1">
    <property type="nucleotide sequence ID" value="NZ_BMMK01000018.1"/>
</dbReference>
<gene>
    <name evidence="2" type="ORF">GCM10012275_38220</name>
</gene>
<comment type="caution">
    <text evidence="2">The sequence shown here is derived from an EMBL/GenBank/DDBJ whole genome shotgun (WGS) entry which is preliminary data.</text>
</comment>
<reference evidence="2" key="2">
    <citation type="submission" date="2020-09" db="EMBL/GenBank/DDBJ databases">
        <authorList>
            <person name="Sun Q."/>
            <person name="Zhou Y."/>
        </authorList>
    </citation>
    <scope>NUCLEOTIDE SEQUENCE</scope>
    <source>
        <strain evidence="2">CGMCC 4.5737</strain>
    </source>
</reference>
<name>A0A8J3FVI7_9PSEU</name>
<reference evidence="2" key="1">
    <citation type="journal article" date="2014" name="Int. J. Syst. Evol. Microbiol.">
        <title>Complete genome sequence of Corynebacterium casei LMG S-19264T (=DSM 44701T), isolated from a smear-ripened cheese.</title>
        <authorList>
            <consortium name="US DOE Joint Genome Institute (JGI-PGF)"/>
            <person name="Walter F."/>
            <person name="Albersmeier A."/>
            <person name="Kalinowski J."/>
            <person name="Ruckert C."/>
        </authorList>
    </citation>
    <scope>NUCLEOTIDE SEQUENCE</scope>
    <source>
        <strain evidence="2">CGMCC 4.5737</strain>
    </source>
</reference>
<dbReference type="AlphaFoldDB" id="A0A8J3FVI7"/>
<dbReference type="InterPro" id="IPR054738">
    <property type="entry name" value="Siphovirus-type_tail_C"/>
</dbReference>
<dbReference type="EMBL" id="BMMK01000018">
    <property type="protein sequence ID" value="GGM64057.1"/>
    <property type="molecule type" value="Genomic_DNA"/>
</dbReference>
<evidence type="ECO:0000313" key="2">
    <source>
        <dbReference type="EMBL" id="GGM64057.1"/>
    </source>
</evidence>
<dbReference type="Gene3D" id="2.60.120.860">
    <property type="match status" value="1"/>
</dbReference>
<dbReference type="Pfam" id="PF22768">
    <property type="entry name" value="SPP1_Dit"/>
    <property type="match status" value="1"/>
</dbReference>
<dbReference type="Proteomes" id="UP000637578">
    <property type="component" value="Unassembled WGS sequence"/>
</dbReference>
<protein>
    <recommendedName>
        <fullName evidence="1">Siphovirus-type tail component C-terminal domain-containing protein</fullName>
    </recommendedName>
</protein>